<dbReference type="OrthoDB" id="1711781at2759"/>
<organism evidence="1 2">
    <name type="scientific">Mucuna pruriens</name>
    <name type="common">Velvet bean</name>
    <name type="synonym">Dolichos pruriens</name>
    <dbReference type="NCBI Taxonomy" id="157652"/>
    <lineage>
        <taxon>Eukaryota</taxon>
        <taxon>Viridiplantae</taxon>
        <taxon>Streptophyta</taxon>
        <taxon>Embryophyta</taxon>
        <taxon>Tracheophyta</taxon>
        <taxon>Spermatophyta</taxon>
        <taxon>Magnoliopsida</taxon>
        <taxon>eudicotyledons</taxon>
        <taxon>Gunneridae</taxon>
        <taxon>Pentapetalae</taxon>
        <taxon>rosids</taxon>
        <taxon>fabids</taxon>
        <taxon>Fabales</taxon>
        <taxon>Fabaceae</taxon>
        <taxon>Papilionoideae</taxon>
        <taxon>50 kb inversion clade</taxon>
        <taxon>NPAAA clade</taxon>
        <taxon>indigoferoid/millettioid clade</taxon>
        <taxon>Phaseoleae</taxon>
        <taxon>Mucuna</taxon>
    </lineage>
</organism>
<accession>A0A371GYK2</accession>
<name>A0A371GYK2_MUCPR</name>
<reference evidence="1" key="1">
    <citation type="submission" date="2018-05" db="EMBL/GenBank/DDBJ databases">
        <title>Draft genome of Mucuna pruriens seed.</title>
        <authorList>
            <person name="Nnadi N.E."/>
            <person name="Vos R."/>
            <person name="Hasami M.H."/>
            <person name="Devisetty U.K."/>
            <person name="Aguiy J.C."/>
        </authorList>
    </citation>
    <scope>NUCLEOTIDE SEQUENCE [LARGE SCALE GENOMIC DNA]</scope>
    <source>
        <strain evidence="1">JCA_2017</strain>
    </source>
</reference>
<evidence type="ECO:0000313" key="2">
    <source>
        <dbReference type="Proteomes" id="UP000257109"/>
    </source>
</evidence>
<gene>
    <name evidence="1" type="ORF">CR513_21840</name>
</gene>
<sequence length="157" mass="18208">MGELKLFLGFQIKQENDGIYTHQTKYVKEFLKKFKLDDCKSMSIPMHLTSILTLDDSNKRVDQTTYRGIIGSLFLTTSRPDIMFSVCLCAHFQADPKYISTTSDCSQLPWIKHKLEDYNIYKSNIPLHCDNTTSINISKNPILHSRANHIEIKHHFI</sequence>
<dbReference type="AlphaFoldDB" id="A0A371GYK2"/>
<proteinExistence type="predicted"/>
<comment type="caution">
    <text evidence="1">The sequence shown here is derived from an EMBL/GenBank/DDBJ whole genome shotgun (WGS) entry which is preliminary data.</text>
</comment>
<feature type="non-terminal residue" evidence="1">
    <location>
        <position position="1"/>
    </location>
</feature>
<dbReference type="EMBL" id="QJKJ01004088">
    <property type="protein sequence ID" value="RDX95615.1"/>
    <property type="molecule type" value="Genomic_DNA"/>
</dbReference>
<dbReference type="Proteomes" id="UP000257109">
    <property type="component" value="Unassembled WGS sequence"/>
</dbReference>
<evidence type="ECO:0000313" key="1">
    <source>
        <dbReference type="EMBL" id="RDX95615.1"/>
    </source>
</evidence>
<dbReference type="PANTHER" id="PTHR11439:SF483">
    <property type="entry name" value="PEPTIDE SYNTHASE GLIP-LIKE, PUTATIVE (AFU_ORTHOLOGUE AFUA_3G12920)-RELATED"/>
    <property type="match status" value="1"/>
</dbReference>
<keyword evidence="2" id="KW-1185">Reference proteome</keyword>
<protein>
    <submittedName>
        <fullName evidence="1">Mitochondrial protein</fullName>
    </submittedName>
</protein>
<dbReference type="PANTHER" id="PTHR11439">
    <property type="entry name" value="GAG-POL-RELATED RETROTRANSPOSON"/>
    <property type="match status" value="1"/>
</dbReference>